<evidence type="ECO:0000313" key="1">
    <source>
        <dbReference type="EMBL" id="CAG8852082.1"/>
    </source>
</evidence>
<protein>
    <submittedName>
        <fullName evidence="1">40244_t:CDS:1</fullName>
    </submittedName>
</protein>
<sequence>MPSKKQLVQLLSAGSLVLPLHYGLYAMNWWTFTNKKTLNKEKQICIPIRLNMRVQLELNKTEFIVHVVSAEDALGFDDENIIQELLSNVLFCPFKITVDKLSILIIELDNKCYIEIFQKKERIAHYSDISPIEVWKKTEILKNYN</sequence>
<accession>A0ABN7XAF7</accession>
<organism evidence="1 2">
    <name type="scientific">Gigaspora margarita</name>
    <dbReference type="NCBI Taxonomy" id="4874"/>
    <lineage>
        <taxon>Eukaryota</taxon>
        <taxon>Fungi</taxon>
        <taxon>Fungi incertae sedis</taxon>
        <taxon>Mucoromycota</taxon>
        <taxon>Glomeromycotina</taxon>
        <taxon>Glomeromycetes</taxon>
        <taxon>Diversisporales</taxon>
        <taxon>Gigasporaceae</taxon>
        <taxon>Gigaspora</taxon>
    </lineage>
</organism>
<reference evidence="1 2" key="1">
    <citation type="submission" date="2021-06" db="EMBL/GenBank/DDBJ databases">
        <authorList>
            <person name="Kallberg Y."/>
            <person name="Tangrot J."/>
            <person name="Rosling A."/>
        </authorList>
    </citation>
    <scope>NUCLEOTIDE SEQUENCE [LARGE SCALE GENOMIC DNA]</scope>
    <source>
        <strain evidence="1 2">120-4 pot B 10/14</strain>
    </source>
</reference>
<gene>
    <name evidence="1" type="ORF">GMARGA_LOCUS41054</name>
</gene>
<comment type="caution">
    <text evidence="1">The sequence shown here is derived from an EMBL/GenBank/DDBJ whole genome shotgun (WGS) entry which is preliminary data.</text>
</comment>
<proteinExistence type="predicted"/>
<dbReference type="Proteomes" id="UP000789901">
    <property type="component" value="Unassembled WGS sequence"/>
</dbReference>
<dbReference type="EMBL" id="CAJVQB010109643">
    <property type="protein sequence ID" value="CAG8852082.1"/>
    <property type="molecule type" value="Genomic_DNA"/>
</dbReference>
<keyword evidence="2" id="KW-1185">Reference proteome</keyword>
<feature type="non-terminal residue" evidence="1">
    <location>
        <position position="145"/>
    </location>
</feature>
<name>A0ABN7XAF7_GIGMA</name>
<evidence type="ECO:0000313" key="2">
    <source>
        <dbReference type="Proteomes" id="UP000789901"/>
    </source>
</evidence>